<sequence length="92" mass="10274">MPIHPQRKYDLEDETVGRTVREMRELLGLHQSEIAEHSGIEVRIYSRIERGDRPLRVPELAALATAFGVPAGQLMGAMLGNRADRKSIGLQP</sequence>
<keyword evidence="3" id="KW-0804">Transcription</keyword>
<dbReference type="GO" id="GO:0003677">
    <property type="term" value="F:DNA binding"/>
    <property type="evidence" value="ECO:0007669"/>
    <property type="project" value="UniProtKB-KW"/>
</dbReference>
<dbReference type="InterPro" id="IPR001387">
    <property type="entry name" value="Cro/C1-type_HTH"/>
</dbReference>
<proteinExistence type="predicted"/>
<evidence type="ECO:0000256" key="3">
    <source>
        <dbReference type="ARBA" id="ARBA00023163"/>
    </source>
</evidence>
<gene>
    <name evidence="5" type="ORF">SAMN04489793_2934</name>
</gene>
<dbReference type="Proteomes" id="UP000182241">
    <property type="component" value="Unassembled WGS sequence"/>
</dbReference>
<dbReference type="GO" id="GO:0003700">
    <property type="term" value="F:DNA-binding transcription factor activity"/>
    <property type="evidence" value="ECO:0007669"/>
    <property type="project" value="TreeGrafter"/>
</dbReference>
<reference evidence="6" key="1">
    <citation type="submission" date="2016-10" db="EMBL/GenBank/DDBJ databases">
        <authorList>
            <person name="Varghese N."/>
            <person name="Submissions S."/>
        </authorList>
    </citation>
    <scope>NUCLEOTIDE SEQUENCE [LARGE SCALE GENOMIC DNA]</scope>
    <source>
        <strain evidence="6">DSM 44234</strain>
    </source>
</reference>
<keyword evidence="1" id="KW-0805">Transcription regulation</keyword>
<dbReference type="AlphaFoldDB" id="A0A1H4ULD3"/>
<dbReference type="EMBL" id="FNSA01000003">
    <property type="protein sequence ID" value="SEC69188.1"/>
    <property type="molecule type" value="Genomic_DNA"/>
</dbReference>
<evidence type="ECO:0000256" key="1">
    <source>
        <dbReference type="ARBA" id="ARBA00023015"/>
    </source>
</evidence>
<evidence type="ECO:0000256" key="2">
    <source>
        <dbReference type="ARBA" id="ARBA00023125"/>
    </source>
</evidence>
<dbReference type="CDD" id="cd00093">
    <property type="entry name" value="HTH_XRE"/>
    <property type="match status" value="1"/>
</dbReference>
<dbReference type="PANTHER" id="PTHR46797">
    <property type="entry name" value="HTH-TYPE TRANSCRIPTIONAL REGULATOR"/>
    <property type="match status" value="1"/>
</dbReference>
<dbReference type="RefSeq" id="WP_068739978.1">
    <property type="nucleotide sequence ID" value="NZ_FNSA01000003.1"/>
</dbReference>
<keyword evidence="2" id="KW-0238">DNA-binding</keyword>
<dbReference type="PROSITE" id="PS50943">
    <property type="entry name" value="HTH_CROC1"/>
    <property type="match status" value="1"/>
</dbReference>
<organism evidence="5 6">
    <name type="scientific">Tsukamurella tyrosinosolvens</name>
    <dbReference type="NCBI Taxonomy" id="57704"/>
    <lineage>
        <taxon>Bacteria</taxon>
        <taxon>Bacillati</taxon>
        <taxon>Actinomycetota</taxon>
        <taxon>Actinomycetes</taxon>
        <taxon>Mycobacteriales</taxon>
        <taxon>Tsukamurellaceae</taxon>
        <taxon>Tsukamurella</taxon>
    </lineage>
</organism>
<dbReference type="InterPro" id="IPR050807">
    <property type="entry name" value="TransReg_Diox_bact_type"/>
</dbReference>
<dbReference type="STRING" id="57704.SAMN04489793_2934"/>
<dbReference type="SUPFAM" id="SSF47413">
    <property type="entry name" value="lambda repressor-like DNA-binding domains"/>
    <property type="match status" value="1"/>
</dbReference>
<dbReference type="OrthoDB" id="4640903at2"/>
<dbReference type="Gene3D" id="1.10.260.40">
    <property type="entry name" value="lambda repressor-like DNA-binding domains"/>
    <property type="match status" value="1"/>
</dbReference>
<protein>
    <submittedName>
        <fullName evidence="5">Helix-turn-helix domain-containing protein</fullName>
    </submittedName>
</protein>
<evidence type="ECO:0000313" key="5">
    <source>
        <dbReference type="EMBL" id="SEC69188.1"/>
    </source>
</evidence>
<evidence type="ECO:0000313" key="6">
    <source>
        <dbReference type="Proteomes" id="UP000182241"/>
    </source>
</evidence>
<dbReference type="Pfam" id="PF01381">
    <property type="entry name" value="HTH_3"/>
    <property type="match status" value="1"/>
</dbReference>
<name>A0A1H4ULD3_TSUTY</name>
<accession>A0A1H4ULD3</accession>
<dbReference type="GO" id="GO:0005829">
    <property type="term" value="C:cytosol"/>
    <property type="evidence" value="ECO:0007669"/>
    <property type="project" value="TreeGrafter"/>
</dbReference>
<dbReference type="SMART" id="SM00530">
    <property type="entry name" value="HTH_XRE"/>
    <property type="match status" value="1"/>
</dbReference>
<keyword evidence="6" id="KW-1185">Reference proteome</keyword>
<dbReference type="InterPro" id="IPR010982">
    <property type="entry name" value="Lambda_DNA-bd_dom_sf"/>
</dbReference>
<evidence type="ECO:0000259" key="4">
    <source>
        <dbReference type="PROSITE" id="PS50943"/>
    </source>
</evidence>
<feature type="domain" description="HTH cro/C1-type" evidence="4">
    <location>
        <begin position="20"/>
        <end position="74"/>
    </location>
</feature>
<dbReference type="PANTHER" id="PTHR46797:SF23">
    <property type="entry name" value="HTH-TYPE TRANSCRIPTIONAL REGULATOR SUTR"/>
    <property type="match status" value="1"/>
</dbReference>